<dbReference type="OrthoDB" id="419598at2759"/>
<evidence type="ECO:0000256" key="1">
    <source>
        <dbReference type="ARBA" id="ARBA00022857"/>
    </source>
</evidence>
<keyword evidence="1" id="KW-0521">NADP</keyword>
<reference evidence="4 5" key="1">
    <citation type="submission" date="2017-02" db="EMBL/GenBank/DDBJ databases">
        <title>Genomes of Trichoderma spp. with biocontrol activity.</title>
        <authorList>
            <person name="Gardiner D."/>
            <person name="Kazan K."/>
            <person name="Vos C."/>
            <person name="Harvey P."/>
        </authorList>
    </citation>
    <scope>NUCLEOTIDE SEQUENCE [LARGE SCALE GENOMIC DNA]</scope>
    <source>
        <strain evidence="4 5">A5MH</strain>
    </source>
</reference>
<dbReference type="Gene3D" id="3.40.50.720">
    <property type="entry name" value="NAD(P)-binding Rossmann-like Domain"/>
    <property type="match status" value="1"/>
</dbReference>
<dbReference type="Proteomes" id="UP000236546">
    <property type="component" value="Unassembled WGS sequence"/>
</dbReference>
<protein>
    <recommendedName>
        <fullName evidence="3">NmrA-like domain-containing protein</fullName>
    </recommendedName>
</protein>
<evidence type="ECO:0000313" key="5">
    <source>
        <dbReference type="Proteomes" id="UP000236546"/>
    </source>
</evidence>
<evidence type="ECO:0000256" key="2">
    <source>
        <dbReference type="ARBA" id="ARBA00023002"/>
    </source>
</evidence>
<sequence>MASASIIKKIVWYGLTSPLQQGPKLGSRVLQRVAALKKYDITFIGRKEPSEYENVPEGIPIVQVDLKDHKSLVRTLTGADAVIVFTHFNPGGELDIVQIALINAAIEAGVKLFVPSEWAPDTAGGNGATIARIGPNTLPPNPAVAAKRVVHNYLLCRSAANQIDFVSLHVGNLLINLSAFASLDINKRTASLGDGGHGLISVSSIDTLVKGLDSLLTQYPKFKNDFFYICDGETSLQRLVKTFQETSETKEPWEVTSFSIAERKQQADENMRNGIFTNKEFAAVLTFPFTGGLTVWQNPDNERLGLEPPSDKKAQKVVDDFVQNSIARGYVS</sequence>
<gene>
    <name evidence="4" type="ORF">TGAMA5MH_02704</name>
</gene>
<comment type="caution">
    <text evidence="4">The sequence shown here is derived from an EMBL/GenBank/DDBJ whole genome shotgun (WGS) entry which is preliminary data.</text>
</comment>
<dbReference type="InterPro" id="IPR051609">
    <property type="entry name" value="NmrA/Isoflavone_reductase-like"/>
</dbReference>
<dbReference type="PANTHER" id="PTHR47706">
    <property type="entry name" value="NMRA-LIKE FAMILY PROTEIN"/>
    <property type="match status" value="1"/>
</dbReference>
<keyword evidence="2" id="KW-0560">Oxidoreductase</keyword>
<evidence type="ECO:0000313" key="4">
    <source>
        <dbReference type="EMBL" id="PNP45481.1"/>
    </source>
</evidence>
<name>A0A2K0TIX4_9HYPO</name>
<dbReference type="GO" id="GO:0016491">
    <property type="term" value="F:oxidoreductase activity"/>
    <property type="evidence" value="ECO:0007669"/>
    <property type="project" value="UniProtKB-KW"/>
</dbReference>
<proteinExistence type="predicted"/>
<dbReference type="SUPFAM" id="SSF51735">
    <property type="entry name" value="NAD(P)-binding Rossmann-fold domains"/>
    <property type="match status" value="1"/>
</dbReference>
<evidence type="ECO:0000259" key="3">
    <source>
        <dbReference type="Pfam" id="PF05368"/>
    </source>
</evidence>
<dbReference type="Pfam" id="PF05368">
    <property type="entry name" value="NmrA"/>
    <property type="match status" value="1"/>
</dbReference>
<dbReference type="PANTHER" id="PTHR47706:SF9">
    <property type="entry name" value="NMRA-LIKE DOMAIN-CONTAINING PROTEIN-RELATED"/>
    <property type="match status" value="1"/>
</dbReference>
<organism evidence="4 5">
    <name type="scientific">Trichoderma gamsii</name>
    <dbReference type="NCBI Taxonomy" id="398673"/>
    <lineage>
        <taxon>Eukaryota</taxon>
        <taxon>Fungi</taxon>
        <taxon>Dikarya</taxon>
        <taxon>Ascomycota</taxon>
        <taxon>Pezizomycotina</taxon>
        <taxon>Sordariomycetes</taxon>
        <taxon>Hypocreomycetidae</taxon>
        <taxon>Hypocreales</taxon>
        <taxon>Hypocreaceae</taxon>
        <taxon>Trichoderma</taxon>
    </lineage>
</organism>
<dbReference type="InterPro" id="IPR036291">
    <property type="entry name" value="NAD(P)-bd_dom_sf"/>
</dbReference>
<dbReference type="AlphaFoldDB" id="A0A2K0TIX4"/>
<accession>A0A2K0TIX4</accession>
<dbReference type="InterPro" id="IPR008030">
    <property type="entry name" value="NmrA-like"/>
</dbReference>
<feature type="domain" description="NmrA-like" evidence="3">
    <location>
        <begin position="37"/>
        <end position="123"/>
    </location>
</feature>
<dbReference type="EMBL" id="MTYH01000024">
    <property type="protein sequence ID" value="PNP45481.1"/>
    <property type="molecule type" value="Genomic_DNA"/>
</dbReference>